<accession>A0A3B4AJJ1</accession>
<feature type="disulfide bond" evidence="16">
    <location>
        <begin position="224"/>
        <end position="238"/>
    </location>
</feature>
<evidence type="ECO:0000256" key="14">
    <source>
        <dbReference type="PIRSR" id="PIRSR002549-2"/>
    </source>
</evidence>
<feature type="chain" id="PRO_5017366189" description="Serotransferrin" evidence="17">
    <location>
        <begin position="19"/>
        <end position="671"/>
    </location>
</feature>
<feature type="disulfide bond" evidence="16">
    <location>
        <begin position="435"/>
        <end position="513"/>
    </location>
</feature>
<feature type="disulfide bond" evidence="16">
    <location>
        <begin position="459"/>
        <end position="654"/>
    </location>
</feature>
<dbReference type="PRINTS" id="PR00422">
    <property type="entry name" value="TRANSFERRIN"/>
</dbReference>
<evidence type="ECO:0000313" key="19">
    <source>
        <dbReference type="Ensembl" id="ENSPMGP00000017297.1"/>
    </source>
</evidence>
<dbReference type="PROSITE" id="PS51408">
    <property type="entry name" value="TRANSFERRIN_LIKE_4"/>
    <property type="match status" value="2"/>
</dbReference>
<dbReference type="PROSITE" id="PS00205">
    <property type="entry name" value="TRANSFERRIN_LIKE_1"/>
    <property type="match status" value="1"/>
</dbReference>
<feature type="binding site" evidence="14">
    <location>
        <position position="443"/>
    </location>
    <ligand>
        <name>hydrogencarbonate</name>
        <dbReference type="ChEBI" id="CHEBI:17544"/>
        <label>1</label>
    </ligand>
</feature>
<keyword evidence="10 13" id="KW-0408">Iron</keyword>
<dbReference type="InterPro" id="IPR018195">
    <property type="entry name" value="Transferrin_Fe_BS"/>
</dbReference>
<feature type="binding site" evidence="15">
    <location>
        <position position="576"/>
    </location>
    <ligand>
        <name>Fe(3+)</name>
        <dbReference type="ChEBI" id="CHEBI:29034"/>
        <label>1</label>
    </ligand>
</feature>
<evidence type="ECO:0000256" key="11">
    <source>
        <dbReference type="ARBA" id="ARBA00023065"/>
    </source>
</evidence>
<dbReference type="Ensembl" id="ENSPMGT00000018466.1">
    <property type="protein sequence ID" value="ENSPMGP00000017297.1"/>
    <property type="gene ID" value="ENSPMGG00000014163.1"/>
</dbReference>
<feature type="domain" description="Transferrin-like" evidence="18">
    <location>
        <begin position="328"/>
        <end position="653"/>
    </location>
</feature>
<evidence type="ECO:0000256" key="16">
    <source>
        <dbReference type="PIRSR" id="PIRSR002549-4"/>
    </source>
</evidence>
<dbReference type="Pfam" id="PF00405">
    <property type="entry name" value="Transferrin"/>
    <property type="match status" value="2"/>
</dbReference>
<keyword evidence="5 13" id="KW-0813">Transport</keyword>
<dbReference type="Proteomes" id="UP000261520">
    <property type="component" value="Unplaced"/>
</dbReference>
<feature type="domain" description="Transferrin-like" evidence="18">
    <location>
        <begin position="24"/>
        <end position="318"/>
    </location>
</feature>
<keyword evidence="12 16" id="KW-1015">Disulfide bond</keyword>
<dbReference type="GO" id="GO:0005769">
    <property type="term" value="C:early endosome"/>
    <property type="evidence" value="ECO:0007669"/>
    <property type="project" value="TreeGrafter"/>
</dbReference>
<reference evidence="19" key="2">
    <citation type="submission" date="2025-09" db="UniProtKB">
        <authorList>
            <consortium name="Ensembl"/>
        </authorList>
    </citation>
    <scope>IDENTIFICATION</scope>
</reference>
<feature type="disulfide bond" evidence="16">
    <location>
        <begin position="331"/>
        <end position="369"/>
    </location>
</feature>
<feature type="binding site" evidence="15">
    <location>
        <position position="246"/>
    </location>
    <ligand>
        <name>Fe(3+)</name>
        <dbReference type="ChEBI" id="CHEBI:29034"/>
        <label>1</label>
    </ligand>
</feature>
<sequence>MQLLLLTALLGCLATVYAAPTTSIRWCVISDLELQKCLDLAKHSPVFSCERRDHTLDCIVAISKGEADAVTLNGAYIHTAGLKNYNLAPVAAETYRDGIVALAKQGTGFQLKDLRGKKSCHSALGNAEGWNLPIGTLLSKGIIDWAGPDNKPLLQAVSEFFSSSCLPGAQGYPNLCQLCKGDCSETSTNEYYGDDGAFKCLAEGAGDVTFMTPTSVPNDYELLCQDNKRAPLGEYNTCNLGREPAHAIVSRKDNQLAQTIYTSLKSVKGFNLFSSAIYGGKDLMFSDTATDILQVPADTDSFLYLGAEYMSKLNSLKDPRPAHPTSSIRWCAVGHPETAKCDLWMGFSYVEATGTSAIECQSAPTVEECFKKIMRQEADAIAVDGGQVYTAGKCGLVPAMAEQYDDASTSSYYSVAVVKKGSGVTWDTLKGKKSCHTGIGRTAGWNIPMGHIHKQTNSCDFSTFFASGCAPGADPNSAFCTNCKGSGKAVGDEAKCKASSEEMYYGYAGAFRCLAEDAGHVAFIKHTIVGENTDGHGPDWASGLRSEDFELICPGKSDPVPISEYASCNLAAVPAHAVVTRPELRSKVVSVLMDQQAKFGITGSNGQFRMFESQGGKNLLFKDSTRCLQETQSSSYEEFLGQEYMTAMNSLRVCSANTPDLEKSCTFQTCP</sequence>
<keyword evidence="7 13" id="KW-0964">Secreted</keyword>
<feature type="disulfide bond" evidence="16">
    <location>
        <begin position="37"/>
        <end position="49"/>
    </location>
</feature>
<evidence type="ECO:0000256" key="13">
    <source>
        <dbReference type="PIRNR" id="PIRNR002549"/>
    </source>
</evidence>
<keyword evidence="9" id="KW-0677">Repeat</keyword>
<keyword evidence="11 13" id="KW-0406">Ion transport</keyword>
<dbReference type="GO" id="GO:0046872">
    <property type="term" value="F:metal ion binding"/>
    <property type="evidence" value="ECO:0007669"/>
    <property type="project" value="UniProtKB-KW"/>
</dbReference>
<evidence type="ECO:0000256" key="3">
    <source>
        <dbReference type="ARBA" id="ARBA00011245"/>
    </source>
</evidence>
<evidence type="ECO:0000256" key="1">
    <source>
        <dbReference type="ARBA" id="ARBA00002831"/>
    </source>
</evidence>
<feature type="binding site" evidence="14">
    <location>
        <position position="444"/>
    </location>
    <ligand>
        <name>hydrogencarbonate</name>
        <dbReference type="ChEBI" id="CHEBI:17544"/>
        <label>1</label>
    </ligand>
</feature>
<evidence type="ECO:0000256" key="4">
    <source>
        <dbReference type="ARBA" id="ARBA00016768"/>
    </source>
</evidence>
<feature type="disulfide bond" evidence="16">
    <location>
        <begin position="553"/>
        <end position="568"/>
    </location>
</feature>
<evidence type="ECO:0000256" key="7">
    <source>
        <dbReference type="ARBA" id="ARBA00022525"/>
    </source>
</evidence>
<evidence type="ECO:0000256" key="2">
    <source>
        <dbReference type="ARBA" id="ARBA00004613"/>
    </source>
</evidence>
<evidence type="ECO:0000256" key="15">
    <source>
        <dbReference type="PIRSR" id="PIRSR002549-3"/>
    </source>
</evidence>
<proteinExistence type="inferred from homology"/>
<dbReference type="InterPro" id="IPR001156">
    <property type="entry name" value="Transferrin-like_dom"/>
</dbReference>
<evidence type="ECO:0000256" key="17">
    <source>
        <dbReference type="SAM" id="SignalP"/>
    </source>
</evidence>
<dbReference type="Gene3D" id="3.40.190.10">
    <property type="entry name" value="Periplasmic binding protein-like II"/>
    <property type="match status" value="4"/>
</dbReference>
<evidence type="ECO:0000256" key="6">
    <source>
        <dbReference type="ARBA" id="ARBA00022496"/>
    </source>
</evidence>
<protein>
    <recommendedName>
        <fullName evidence="4 13">Serotransferrin</fullName>
    </recommendedName>
</protein>
<organism evidence="19 20">
    <name type="scientific">Periophthalmus magnuspinnatus</name>
    <dbReference type="NCBI Taxonomy" id="409849"/>
    <lineage>
        <taxon>Eukaryota</taxon>
        <taxon>Metazoa</taxon>
        <taxon>Chordata</taxon>
        <taxon>Craniata</taxon>
        <taxon>Vertebrata</taxon>
        <taxon>Euteleostomi</taxon>
        <taxon>Actinopterygii</taxon>
        <taxon>Neopterygii</taxon>
        <taxon>Teleostei</taxon>
        <taxon>Neoteleostei</taxon>
        <taxon>Acanthomorphata</taxon>
        <taxon>Gobiaria</taxon>
        <taxon>Gobiiformes</taxon>
        <taxon>Gobioidei</taxon>
        <taxon>Gobiidae</taxon>
        <taxon>Oxudercinae</taxon>
        <taxon>Periophthalmus</taxon>
    </lineage>
</organism>
<keyword evidence="20" id="KW-1185">Reference proteome</keyword>
<dbReference type="GO" id="GO:0005886">
    <property type="term" value="C:plasma membrane"/>
    <property type="evidence" value="ECO:0007669"/>
    <property type="project" value="TreeGrafter"/>
</dbReference>
<feature type="binding site" evidence="14">
    <location>
        <position position="437"/>
    </location>
    <ligand>
        <name>hydrogencarbonate</name>
        <dbReference type="ChEBI" id="CHEBI:17544"/>
        <label>1</label>
    </ligand>
</feature>
<dbReference type="GO" id="GO:0006826">
    <property type="term" value="P:iron ion transport"/>
    <property type="evidence" value="ECO:0007669"/>
    <property type="project" value="UniProtKB-KW"/>
</dbReference>
<feature type="binding site" evidence="15">
    <location>
        <position position="384"/>
    </location>
    <ligand>
        <name>Fe(3+)</name>
        <dbReference type="ChEBI" id="CHEBI:29034"/>
        <label>1</label>
    </ligand>
</feature>
<dbReference type="SMART" id="SM00094">
    <property type="entry name" value="TR_FER"/>
    <property type="match status" value="2"/>
</dbReference>
<feature type="disulfide bond" evidence="16">
    <location>
        <begin position="165"/>
        <end position="179"/>
    </location>
</feature>
<comment type="function">
    <text evidence="13">Transferrins are iron binding transport proteins which bind Fe(3+) ion in association with the binding of an anion, usually bicarbonate.</text>
</comment>
<name>A0A3B4AJJ1_9GOBI</name>
<feature type="disulfide bond" evidence="16">
    <location>
        <begin position="394"/>
        <end position="665"/>
    </location>
</feature>
<comment type="function">
    <text evidence="1">Transferrins are iron binding transport proteins which can bind two Fe(3+) ions in association with the binding of an anion, usually bicarbonate.</text>
</comment>
<feature type="binding site" evidence="14">
    <location>
        <position position="129"/>
    </location>
    <ligand>
        <name>hydrogencarbonate</name>
        <dbReference type="ChEBI" id="CHEBI:17544"/>
        <label>1</label>
    </ligand>
</feature>
<feature type="disulfide bond" evidence="16">
    <location>
        <begin position="469"/>
        <end position="483"/>
    </location>
</feature>
<evidence type="ECO:0000256" key="9">
    <source>
        <dbReference type="ARBA" id="ARBA00022737"/>
    </source>
</evidence>
<feature type="binding site" evidence="14">
    <location>
        <position position="441"/>
    </location>
    <ligand>
        <name>hydrogencarbonate</name>
        <dbReference type="ChEBI" id="CHEBI:17544"/>
        <label>1</label>
    </ligand>
</feature>
<dbReference type="STRING" id="409849.ENSPMGP00000017297"/>
<dbReference type="GO" id="GO:0019731">
    <property type="term" value="P:antibacterial humoral response"/>
    <property type="evidence" value="ECO:0007669"/>
    <property type="project" value="TreeGrafter"/>
</dbReference>
<feature type="binding site" evidence="15">
    <location>
        <position position="507"/>
    </location>
    <ligand>
        <name>Fe(3+)</name>
        <dbReference type="ChEBI" id="CHEBI:29034"/>
        <label>2</label>
    </ligand>
</feature>
<evidence type="ECO:0000256" key="5">
    <source>
        <dbReference type="ARBA" id="ARBA00022448"/>
    </source>
</evidence>
<comment type="subcellular location">
    <subcellularLocation>
        <location evidence="2 13">Secreted</location>
    </subcellularLocation>
</comment>
<dbReference type="GO" id="GO:0005615">
    <property type="term" value="C:extracellular space"/>
    <property type="evidence" value="ECO:0007669"/>
    <property type="project" value="InterPro"/>
</dbReference>
<feature type="binding site" evidence="15">
    <location>
        <position position="412"/>
    </location>
    <ligand>
        <name>Fe(3+)</name>
        <dbReference type="ChEBI" id="CHEBI:29034"/>
        <label>1</label>
    </ligand>
</feature>
<evidence type="ECO:0000256" key="10">
    <source>
        <dbReference type="ARBA" id="ARBA00023004"/>
    </source>
</evidence>
<feature type="signal peptide" evidence="17">
    <location>
        <begin position="1"/>
        <end position="18"/>
    </location>
</feature>
<evidence type="ECO:0000313" key="20">
    <source>
        <dbReference type="Proteomes" id="UP000261520"/>
    </source>
</evidence>
<dbReference type="FunFam" id="3.40.190.10:FF:000095">
    <property type="entry name" value="Lactotransferrin"/>
    <property type="match status" value="1"/>
</dbReference>
<keyword evidence="6 13" id="KW-0410">Iron transport</keyword>
<dbReference type="SUPFAM" id="SSF53850">
    <property type="entry name" value="Periplasmic binding protein-like II"/>
    <property type="match status" value="2"/>
</dbReference>
<dbReference type="PANTHER" id="PTHR11485:SF31">
    <property type="entry name" value="SEROTRANSFERRIN"/>
    <property type="match status" value="1"/>
</dbReference>
<evidence type="ECO:0000256" key="8">
    <source>
        <dbReference type="ARBA" id="ARBA00022723"/>
    </source>
</evidence>
<feature type="disulfide bond" evidence="16">
    <location>
        <begin position="480"/>
        <end position="496"/>
    </location>
</feature>
<comment type="similarity">
    <text evidence="13">Belongs to the transferrin family.</text>
</comment>
<feature type="disulfide bond" evidence="16">
    <location>
        <begin position="27"/>
        <end position="58"/>
    </location>
</feature>
<feature type="disulfide bond" evidence="16">
    <location>
        <begin position="341"/>
        <end position="360"/>
    </location>
</feature>
<dbReference type="AlphaFoldDB" id="A0A3B4AJJ1"/>
<evidence type="ECO:0000259" key="18">
    <source>
        <dbReference type="PROSITE" id="PS51408"/>
    </source>
</evidence>
<keyword evidence="8 13" id="KW-0479">Metal-binding</keyword>
<feature type="disulfide bond" evidence="16">
    <location>
        <begin position="120"/>
        <end position="200"/>
    </location>
</feature>
<evidence type="ECO:0000256" key="12">
    <source>
        <dbReference type="ARBA" id="ARBA00023157"/>
    </source>
</evidence>
<comment type="subunit">
    <text evidence="3 13">Monomer.</text>
</comment>
<dbReference type="PANTHER" id="PTHR11485">
    <property type="entry name" value="TRANSFERRIN"/>
    <property type="match status" value="1"/>
</dbReference>
<keyword evidence="17" id="KW-0732">Signal</keyword>
<reference evidence="19" key="1">
    <citation type="submission" date="2025-08" db="UniProtKB">
        <authorList>
            <consortium name="Ensembl"/>
        </authorList>
    </citation>
    <scope>IDENTIFICATION</scope>
</reference>
<dbReference type="GO" id="GO:0055037">
    <property type="term" value="C:recycling endosome"/>
    <property type="evidence" value="ECO:0007669"/>
    <property type="project" value="TreeGrafter"/>
</dbReference>
<dbReference type="PIRSF" id="PIRSF002549">
    <property type="entry name" value="Transferrin"/>
    <property type="match status" value="1"/>
</dbReference>
<feature type="disulfide bond" evidence="16">
    <location>
        <begin position="176"/>
        <end position="183"/>
    </location>
</feature>
<dbReference type="InterPro" id="IPR016357">
    <property type="entry name" value="Transferrin"/>
</dbReference>